<reference evidence="1" key="1">
    <citation type="submission" date="2018-10" db="EMBL/GenBank/DDBJ databases">
        <authorList>
            <consortium name="NARMS: The National Antimicrobial Resistance Monitoring System"/>
        </authorList>
    </citation>
    <scope>NUCLEOTIDE SEQUENCE [LARGE SCALE GENOMIC DNA]</scope>
    <source>
        <strain evidence="1">CVM N17EC0388</strain>
    </source>
</reference>
<dbReference type="AlphaFoldDB" id="A0A3L0VU18"/>
<dbReference type="EMBL" id="RNRV01000002">
    <property type="protein sequence ID" value="MHO03084.1"/>
    <property type="molecule type" value="Genomic_DNA"/>
</dbReference>
<organism evidence="1">
    <name type="scientific">Escherichia coli</name>
    <dbReference type="NCBI Taxonomy" id="562"/>
    <lineage>
        <taxon>Bacteria</taxon>
        <taxon>Pseudomonadati</taxon>
        <taxon>Pseudomonadota</taxon>
        <taxon>Gammaproteobacteria</taxon>
        <taxon>Enterobacterales</taxon>
        <taxon>Enterobacteriaceae</taxon>
        <taxon>Escherichia</taxon>
    </lineage>
</organism>
<name>A0A3L0VU18_ECOLX</name>
<evidence type="ECO:0000313" key="1">
    <source>
        <dbReference type="EMBL" id="MHO03084.1"/>
    </source>
</evidence>
<comment type="caution">
    <text evidence="1">The sequence shown here is derived from an EMBL/GenBank/DDBJ whole genome shotgun (WGS) entry which is preliminary data.</text>
</comment>
<proteinExistence type="predicted"/>
<accession>A0A3L0VU18</accession>
<sequence>MDIEQYIYIRIQVWAMRILCCRLMLRFARGGMPLRDWSGEGGAAVGKKKSLGAFCIKQQSGNSSAPKVPF</sequence>
<gene>
    <name evidence="1" type="ORF">D9F05_01600</name>
</gene>
<protein>
    <submittedName>
        <fullName evidence="1">Uncharacterized protein</fullName>
    </submittedName>
</protein>